<feature type="transmembrane region" description="Helical" evidence="7">
    <location>
        <begin position="495"/>
        <end position="517"/>
    </location>
</feature>
<feature type="compositionally biased region" description="Polar residues" evidence="6">
    <location>
        <begin position="1"/>
        <end position="11"/>
    </location>
</feature>
<evidence type="ECO:0000256" key="6">
    <source>
        <dbReference type="SAM" id="MobiDB-lite"/>
    </source>
</evidence>
<feature type="region of interest" description="Disordered" evidence="6">
    <location>
        <begin position="1"/>
        <end position="50"/>
    </location>
</feature>
<feature type="transmembrane region" description="Helical" evidence="7">
    <location>
        <begin position="364"/>
        <end position="383"/>
    </location>
</feature>
<evidence type="ECO:0000259" key="8">
    <source>
        <dbReference type="PROSITE" id="PS50850"/>
    </source>
</evidence>
<dbReference type="AlphaFoldDB" id="A0AAD4HYS0"/>
<sequence length="605" mass="63745">MSLPTANTGESRVSEEESRDLERWPSHEQHTSTEVLPSSSISETRIQEEEGVELEAWPSIPMDYPGLLEELTVQSVFALGDTQLPTLEEPKFVTGFPLFCLMGGLMVAQFLVSIDRTIISTAIPYITHEFQSTPDIGWYGSAYLLTACAFQPLFGRIFMLFSVKKAYLIALFLFEIGSLLCGVAPNSITLIIGRAIAGLGSAGILTGSFVVVGAAVPLQTRPILMAVVGTMFGVGATTGPLLGGVFTDLVGVSWASAPVIGLLVASGVVALLFVGWQRVKGNAALMRPRIVTQRTVAASCTMAFMIYAALINLTYFLPIWFQAIRGVSALQSGIDMIPYFVVNAVFSLAAGVFVSKVGYATPPAVIGSAVGTVGLGLMTMLRVDTSTAEWVGYQVLTSIGFGISIQQGFTAVQTVLCDENIAIATAAVVASQSLGGAVFLSVGNSVFQNQLLKASAAQALGDIDIKKLIDSGAASFRHLVPADHLPVMLEIYNKALTTVITVSIPLGVLSVIAACFIEWKSVKPAKVEDQEKANTEGAKEAAEADTETGAETGVETGAETGAESGADTGAETSAETGEDTEAEREKDGTPPRDRVRFSGTFPGAL</sequence>
<dbReference type="SUPFAM" id="SSF103473">
    <property type="entry name" value="MFS general substrate transporter"/>
    <property type="match status" value="1"/>
</dbReference>
<feature type="transmembrane region" description="Helical" evidence="7">
    <location>
        <begin position="191"/>
        <end position="216"/>
    </location>
</feature>
<dbReference type="Gene3D" id="1.20.1250.20">
    <property type="entry name" value="MFS general substrate transporter like domains"/>
    <property type="match status" value="2"/>
</dbReference>
<dbReference type="GO" id="GO:0005886">
    <property type="term" value="C:plasma membrane"/>
    <property type="evidence" value="ECO:0007669"/>
    <property type="project" value="TreeGrafter"/>
</dbReference>
<dbReference type="FunFam" id="1.20.1250.20:FF:000196">
    <property type="entry name" value="MFS toxin efflux pump (AflT)"/>
    <property type="match status" value="1"/>
</dbReference>
<dbReference type="PROSITE" id="PS50850">
    <property type="entry name" value="MFS"/>
    <property type="match status" value="1"/>
</dbReference>
<keyword evidence="3 7" id="KW-0812">Transmembrane</keyword>
<feature type="transmembrane region" description="Helical" evidence="7">
    <location>
        <begin position="295"/>
        <end position="317"/>
    </location>
</feature>
<protein>
    <recommendedName>
        <fullName evidence="8">Major facilitator superfamily (MFS) profile domain-containing protein</fullName>
    </recommendedName>
</protein>
<feature type="transmembrane region" description="Helical" evidence="7">
    <location>
        <begin position="252"/>
        <end position="274"/>
    </location>
</feature>
<evidence type="ECO:0000256" key="3">
    <source>
        <dbReference type="ARBA" id="ARBA00022692"/>
    </source>
</evidence>
<gene>
    <name evidence="9" type="ORF">NEMBOFW57_002524</name>
</gene>
<feature type="transmembrane region" description="Helical" evidence="7">
    <location>
        <begin position="337"/>
        <end position="357"/>
    </location>
</feature>
<dbReference type="InterPro" id="IPR020846">
    <property type="entry name" value="MFS_dom"/>
</dbReference>
<reference evidence="9" key="1">
    <citation type="submission" date="2023-02" db="EMBL/GenBank/DDBJ databases">
        <authorList>
            <person name="Palmer J.M."/>
        </authorList>
    </citation>
    <scope>NUCLEOTIDE SEQUENCE</scope>
    <source>
        <strain evidence="9">FW57</strain>
    </source>
</reference>
<feature type="transmembrane region" description="Helical" evidence="7">
    <location>
        <begin position="136"/>
        <end position="154"/>
    </location>
</feature>
<evidence type="ECO:0000256" key="4">
    <source>
        <dbReference type="ARBA" id="ARBA00022989"/>
    </source>
</evidence>
<feature type="compositionally biased region" description="Polar residues" evidence="6">
    <location>
        <begin position="32"/>
        <end position="44"/>
    </location>
</feature>
<dbReference type="InterPro" id="IPR011701">
    <property type="entry name" value="MFS"/>
</dbReference>
<evidence type="ECO:0000256" key="2">
    <source>
        <dbReference type="ARBA" id="ARBA00022448"/>
    </source>
</evidence>
<evidence type="ECO:0000313" key="9">
    <source>
        <dbReference type="EMBL" id="KAG7292489.1"/>
    </source>
</evidence>
<keyword evidence="10" id="KW-1185">Reference proteome</keyword>
<accession>A0AAD4HYS0</accession>
<comment type="caution">
    <text evidence="9">The sequence shown here is derived from an EMBL/GenBank/DDBJ whole genome shotgun (WGS) entry which is preliminary data.</text>
</comment>
<keyword evidence="5 7" id="KW-0472">Membrane</keyword>
<evidence type="ECO:0000313" key="10">
    <source>
        <dbReference type="Proteomes" id="UP001197093"/>
    </source>
</evidence>
<feature type="domain" description="Major facilitator superfamily (MFS) profile" evidence="8">
    <location>
        <begin position="101"/>
        <end position="522"/>
    </location>
</feature>
<dbReference type="Proteomes" id="UP001197093">
    <property type="component" value="Unassembled WGS sequence"/>
</dbReference>
<dbReference type="PANTHER" id="PTHR23501:SF49">
    <property type="entry name" value="MAJOR FACILITATOR SUPERFAMILY (MFS) PROFILE DOMAIN-CONTAINING PROTEIN"/>
    <property type="match status" value="1"/>
</dbReference>
<evidence type="ECO:0000256" key="1">
    <source>
        <dbReference type="ARBA" id="ARBA00004141"/>
    </source>
</evidence>
<feature type="compositionally biased region" description="Low complexity" evidence="6">
    <location>
        <begin position="549"/>
        <end position="572"/>
    </location>
</feature>
<keyword evidence="4 7" id="KW-1133">Transmembrane helix</keyword>
<dbReference type="InterPro" id="IPR036259">
    <property type="entry name" value="MFS_trans_sf"/>
</dbReference>
<feature type="region of interest" description="Disordered" evidence="6">
    <location>
        <begin position="526"/>
        <end position="605"/>
    </location>
</feature>
<comment type="subcellular location">
    <subcellularLocation>
        <location evidence="1">Membrane</location>
        <topology evidence="1">Multi-pass membrane protein</topology>
    </subcellularLocation>
</comment>
<feature type="transmembrane region" description="Helical" evidence="7">
    <location>
        <begin position="166"/>
        <end position="185"/>
    </location>
</feature>
<keyword evidence="2" id="KW-0813">Transport</keyword>
<feature type="transmembrane region" description="Helical" evidence="7">
    <location>
        <begin position="223"/>
        <end position="246"/>
    </location>
</feature>
<dbReference type="CDD" id="cd17502">
    <property type="entry name" value="MFS_Azr1_MDR_like"/>
    <property type="match status" value="1"/>
</dbReference>
<feature type="compositionally biased region" description="Basic and acidic residues" evidence="6">
    <location>
        <begin position="526"/>
        <end position="542"/>
    </location>
</feature>
<dbReference type="Pfam" id="PF07690">
    <property type="entry name" value="MFS_1"/>
    <property type="match status" value="1"/>
</dbReference>
<dbReference type="PANTHER" id="PTHR23501">
    <property type="entry name" value="MAJOR FACILITATOR SUPERFAMILY"/>
    <property type="match status" value="1"/>
</dbReference>
<organism evidence="9 10">
    <name type="scientific">Staphylotrichum longicolle</name>
    <dbReference type="NCBI Taxonomy" id="669026"/>
    <lineage>
        <taxon>Eukaryota</taxon>
        <taxon>Fungi</taxon>
        <taxon>Dikarya</taxon>
        <taxon>Ascomycota</taxon>
        <taxon>Pezizomycotina</taxon>
        <taxon>Sordariomycetes</taxon>
        <taxon>Sordariomycetidae</taxon>
        <taxon>Sordariales</taxon>
        <taxon>Chaetomiaceae</taxon>
        <taxon>Staphylotrichum</taxon>
    </lineage>
</organism>
<feature type="compositionally biased region" description="Basic and acidic residues" evidence="6">
    <location>
        <begin position="583"/>
        <end position="596"/>
    </location>
</feature>
<dbReference type="GO" id="GO:0022857">
    <property type="term" value="F:transmembrane transporter activity"/>
    <property type="evidence" value="ECO:0007669"/>
    <property type="project" value="InterPro"/>
</dbReference>
<dbReference type="EMBL" id="JAHCVI010000001">
    <property type="protein sequence ID" value="KAG7292489.1"/>
    <property type="molecule type" value="Genomic_DNA"/>
</dbReference>
<feature type="compositionally biased region" description="Basic and acidic residues" evidence="6">
    <location>
        <begin position="12"/>
        <end position="31"/>
    </location>
</feature>
<name>A0AAD4HYS0_9PEZI</name>
<evidence type="ECO:0000256" key="7">
    <source>
        <dbReference type="SAM" id="Phobius"/>
    </source>
</evidence>
<dbReference type="PRINTS" id="PR01036">
    <property type="entry name" value="TCRTETB"/>
</dbReference>
<feature type="transmembrane region" description="Helical" evidence="7">
    <location>
        <begin position="92"/>
        <end position="112"/>
    </location>
</feature>
<proteinExistence type="predicted"/>
<evidence type="ECO:0000256" key="5">
    <source>
        <dbReference type="ARBA" id="ARBA00023136"/>
    </source>
</evidence>